<dbReference type="InterPro" id="IPR013187">
    <property type="entry name" value="F-box-assoc_dom_typ3"/>
</dbReference>
<protein>
    <recommendedName>
        <fullName evidence="1">F-box associated beta-propeller type 3 domain-containing protein</fullName>
    </recommendedName>
</protein>
<dbReference type="Proteomes" id="UP001237642">
    <property type="component" value="Unassembled WGS sequence"/>
</dbReference>
<accession>A0AAD8MKA1</accession>
<sequence>MNNEFNFTDRDNYINTFTSSPKIIVPIQLYKVLYFDGGDVLVSFDLHDEVFRLVQFPSLIRRRKRSDVLDFEGSLAMVFESGPGVVDLWTLDHVSKEVSWTKKFSFGNDLDDLETKIWLSCYLGAGQFYGTKLLNGNCFLYEVLYYYEKKKETQCYGLLEYFANHILRHATYKYMETLVSLDGFEQVENVRKEML</sequence>
<gene>
    <name evidence="2" type="ORF">POM88_031361</name>
</gene>
<reference evidence="2" key="2">
    <citation type="submission" date="2023-05" db="EMBL/GenBank/DDBJ databases">
        <authorList>
            <person name="Schelkunov M.I."/>
        </authorList>
    </citation>
    <scope>NUCLEOTIDE SEQUENCE</scope>
    <source>
        <strain evidence="2">Hsosn_3</strain>
        <tissue evidence="2">Leaf</tissue>
    </source>
</reference>
<organism evidence="2 3">
    <name type="scientific">Heracleum sosnowskyi</name>
    <dbReference type="NCBI Taxonomy" id="360622"/>
    <lineage>
        <taxon>Eukaryota</taxon>
        <taxon>Viridiplantae</taxon>
        <taxon>Streptophyta</taxon>
        <taxon>Embryophyta</taxon>
        <taxon>Tracheophyta</taxon>
        <taxon>Spermatophyta</taxon>
        <taxon>Magnoliopsida</taxon>
        <taxon>eudicotyledons</taxon>
        <taxon>Gunneridae</taxon>
        <taxon>Pentapetalae</taxon>
        <taxon>asterids</taxon>
        <taxon>campanulids</taxon>
        <taxon>Apiales</taxon>
        <taxon>Apiaceae</taxon>
        <taxon>Apioideae</taxon>
        <taxon>apioid superclade</taxon>
        <taxon>Tordylieae</taxon>
        <taxon>Tordyliinae</taxon>
        <taxon>Heracleum</taxon>
    </lineage>
</organism>
<reference evidence="2" key="1">
    <citation type="submission" date="2023-02" db="EMBL/GenBank/DDBJ databases">
        <title>Genome of toxic invasive species Heracleum sosnowskyi carries increased number of genes despite the absence of recent whole-genome duplications.</title>
        <authorList>
            <person name="Schelkunov M."/>
            <person name="Shtratnikova V."/>
            <person name="Makarenko M."/>
            <person name="Klepikova A."/>
            <person name="Omelchenko D."/>
            <person name="Novikova G."/>
            <person name="Obukhova E."/>
            <person name="Bogdanov V."/>
            <person name="Penin A."/>
            <person name="Logacheva M."/>
        </authorList>
    </citation>
    <scope>NUCLEOTIDE SEQUENCE</scope>
    <source>
        <strain evidence="2">Hsosn_3</strain>
        <tissue evidence="2">Leaf</tissue>
    </source>
</reference>
<dbReference type="AlphaFoldDB" id="A0AAD8MKA1"/>
<evidence type="ECO:0000313" key="2">
    <source>
        <dbReference type="EMBL" id="KAK1375168.1"/>
    </source>
</evidence>
<dbReference type="Pfam" id="PF08268">
    <property type="entry name" value="FBA_3"/>
    <property type="match status" value="1"/>
</dbReference>
<dbReference type="EMBL" id="JAUIZM010000007">
    <property type="protein sequence ID" value="KAK1375168.1"/>
    <property type="molecule type" value="Genomic_DNA"/>
</dbReference>
<evidence type="ECO:0000259" key="1">
    <source>
        <dbReference type="Pfam" id="PF08268"/>
    </source>
</evidence>
<feature type="domain" description="F-box associated beta-propeller type 3" evidence="1">
    <location>
        <begin position="38"/>
        <end position="154"/>
    </location>
</feature>
<name>A0AAD8MKA1_9APIA</name>
<proteinExistence type="predicted"/>
<comment type="caution">
    <text evidence="2">The sequence shown here is derived from an EMBL/GenBank/DDBJ whole genome shotgun (WGS) entry which is preliminary data.</text>
</comment>
<keyword evidence="3" id="KW-1185">Reference proteome</keyword>
<evidence type="ECO:0000313" key="3">
    <source>
        <dbReference type="Proteomes" id="UP001237642"/>
    </source>
</evidence>